<evidence type="ECO:0000313" key="10">
    <source>
        <dbReference type="Ensembl" id="ENSMMOP00000028390.1"/>
    </source>
</evidence>
<evidence type="ECO:0000259" key="8">
    <source>
        <dbReference type="PROSITE" id="PS50119"/>
    </source>
</evidence>
<feature type="domain" description="B box-type" evidence="8">
    <location>
        <begin position="151"/>
        <end position="191"/>
    </location>
</feature>
<dbReference type="Proteomes" id="UP000261620">
    <property type="component" value="Unplaced"/>
</dbReference>
<dbReference type="SUPFAM" id="SSF57850">
    <property type="entry name" value="RING/U-box"/>
    <property type="match status" value="1"/>
</dbReference>
<keyword evidence="4" id="KW-0862">Zinc</keyword>
<keyword evidence="11" id="KW-1185">Reference proteome</keyword>
<dbReference type="Gene3D" id="3.30.40.10">
    <property type="entry name" value="Zinc/RING finger domain, C3HC4 (zinc finger)"/>
    <property type="match status" value="1"/>
</dbReference>
<dbReference type="PANTHER" id="PTHR25465">
    <property type="entry name" value="B-BOX DOMAIN CONTAINING"/>
    <property type="match status" value="1"/>
</dbReference>
<dbReference type="SMART" id="SM00336">
    <property type="entry name" value="BBOX"/>
    <property type="match status" value="1"/>
</dbReference>
<protein>
    <recommendedName>
        <fullName evidence="12">Tripartite motif containing 16</fullName>
    </recommendedName>
</protein>
<dbReference type="SUPFAM" id="SSF49899">
    <property type="entry name" value="Concanavalin A-like lectins/glucanases"/>
    <property type="match status" value="1"/>
</dbReference>
<evidence type="ECO:0000259" key="7">
    <source>
        <dbReference type="PROSITE" id="PS50089"/>
    </source>
</evidence>
<dbReference type="InterPro" id="IPR000315">
    <property type="entry name" value="Znf_B-box"/>
</dbReference>
<dbReference type="SMART" id="SM00589">
    <property type="entry name" value="PRY"/>
    <property type="match status" value="1"/>
</dbReference>
<dbReference type="PANTHER" id="PTHR25465:SF5">
    <property type="entry name" value="E3 UBIQUITIN_ISG15 LIGASE TRIM25-RELATED"/>
    <property type="match status" value="1"/>
</dbReference>
<dbReference type="GO" id="GO:0045087">
    <property type="term" value="P:innate immune response"/>
    <property type="evidence" value="ECO:0007669"/>
    <property type="project" value="UniProtKB-KW"/>
</dbReference>
<dbReference type="CDD" id="cd16040">
    <property type="entry name" value="SPRY_PRY_SNTX"/>
    <property type="match status" value="1"/>
</dbReference>
<dbReference type="InterPro" id="IPR043136">
    <property type="entry name" value="B30.2/SPRY_sf"/>
</dbReference>
<dbReference type="InterPro" id="IPR017907">
    <property type="entry name" value="Znf_RING_CS"/>
</dbReference>
<feature type="domain" description="RING-type" evidence="7">
    <location>
        <begin position="16"/>
        <end position="59"/>
    </location>
</feature>
<dbReference type="SMART" id="SM00184">
    <property type="entry name" value="RING"/>
    <property type="match status" value="1"/>
</dbReference>
<name>A0A3Q3XHC0_MOLML</name>
<dbReference type="InterPro" id="IPR003879">
    <property type="entry name" value="Butyrophylin_SPRY"/>
</dbReference>
<keyword evidence="5" id="KW-0391">Immunity</keyword>
<evidence type="ECO:0000256" key="3">
    <source>
        <dbReference type="ARBA" id="ARBA00022771"/>
    </source>
</evidence>
<dbReference type="PROSITE" id="PS50089">
    <property type="entry name" value="ZF_RING_2"/>
    <property type="match status" value="1"/>
</dbReference>
<dbReference type="InterPro" id="IPR003877">
    <property type="entry name" value="SPRY_dom"/>
</dbReference>
<dbReference type="InterPro" id="IPR013083">
    <property type="entry name" value="Znf_RING/FYVE/PHD"/>
</dbReference>
<dbReference type="Pfam" id="PF00643">
    <property type="entry name" value="zf-B_box"/>
    <property type="match status" value="1"/>
</dbReference>
<accession>A0A3Q3XHC0</accession>
<evidence type="ECO:0000256" key="6">
    <source>
        <dbReference type="PROSITE-ProRule" id="PRU00024"/>
    </source>
</evidence>
<dbReference type="GO" id="GO:0005737">
    <property type="term" value="C:cytoplasm"/>
    <property type="evidence" value="ECO:0007669"/>
    <property type="project" value="UniProtKB-ARBA"/>
</dbReference>
<feature type="domain" description="B30.2/SPRY" evidence="9">
    <location>
        <begin position="365"/>
        <end position="554"/>
    </location>
</feature>
<dbReference type="InterPro" id="IPR001870">
    <property type="entry name" value="B30.2/SPRY"/>
</dbReference>
<evidence type="ECO:0008006" key="12">
    <source>
        <dbReference type="Google" id="ProtNLM"/>
    </source>
</evidence>
<dbReference type="CDD" id="cd19769">
    <property type="entry name" value="Bbox2_TRIM16-like"/>
    <property type="match status" value="1"/>
</dbReference>
<dbReference type="PROSITE" id="PS50188">
    <property type="entry name" value="B302_SPRY"/>
    <property type="match status" value="1"/>
</dbReference>
<evidence type="ECO:0000313" key="11">
    <source>
        <dbReference type="Proteomes" id="UP000261620"/>
    </source>
</evidence>
<dbReference type="InterPro" id="IPR058030">
    <property type="entry name" value="TRIM8/14/16/25/29/45/65_CC"/>
</dbReference>
<dbReference type="InterPro" id="IPR013320">
    <property type="entry name" value="ConA-like_dom_sf"/>
</dbReference>
<dbReference type="Pfam" id="PF00622">
    <property type="entry name" value="SPRY"/>
    <property type="match status" value="1"/>
</dbReference>
<reference evidence="10" key="1">
    <citation type="submission" date="2025-08" db="UniProtKB">
        <authorList>
            <consortium name="Ensembl"/>
        </authorList>
    </citation>
    <scope>IDENTIFICATION</scope>
</reference>
<dbReference type="PRINTS" id="PR01407">
    <property type="entry name" value="BUTYPHLNCDUF"/>
</dbReference>
<dbReference type="OMA" id="VEWHART"/>
<dbReference type="Gene3D" id="3.30.160.60">
    <property type="entry name" value="Classic Zinc Finger"/>
    <property type="match status" value="1"/>
</dbReference>
<evidence type="ECO:0000256" key="4">
    <source>
        <dbReference type="ARBA" id="ARBA00022833"/>
    </source>
</evidence>
<dbReference type="Gene3D" id="4.10.830.40">
    <property type="match status" value="1"/>
</dbReference>
<dbReference type="SMART" id="SM00449">
    <property type="entry name" value="SPRY"/>
    <property type="match status" value="1"/>
</dbReference>
<proteinExistence type="predicted"/>
<evidence type="ECO:0000259" key="9">
    <source>
        <dbReference type="PROSITE" id="PS50188"/>
    </source>
</evidence>
<dbReference type="Pfam" id="PF13765">
    <property type="entry name" value="PRY"/>
    <property type="match status" value="1"/>
</dbReference>
<dbReference type="Gene3D" id="2.60.120.920">
    <property type="match status" value="1"/>
</dbReference>
<dbReference type="SUPFAM" id="SSF57845">
    <property type="entry name" value="B-box zinc-binding domain"/>
    <property type="match status" value="1"/>
</dbReference>
<dbReference type="STRING" id="94237.ENSMMOP00000028390"/>
<evidence type="ECO:0000256" key="5">
    <source>
        <dbReference type="ARBA" id="ARBA00022859"/>
    </source>
</evidence>
<sequence>MAEKQQQHQDEVRFCCSICMELPKEAVTVDCGHNYCRSCIEGWWDQEKEKEKYSCPQCRETFIKRPVLKRNNMLEELVEKLKTNMQPSPPAAVVCGDLGDFVCDFCCRAEPNKATMSCLTCLASFCPAHLEPHYSVPVLRKHRLVSATVPLQEKMCTKHNKLVEVYCLTDKQLVCYLCAGDEHKGHATSSLSAQKAKVNLLASSRKEVKKRVQQREMELKKLIRAEENLKSCAESALEDCDKIFIQLISSMQKRHMEVSQLIREQENSAVAQAQALQRPLLEEISKLRRRSTELEELSRDDDYIHVIQIFQSLSSSCDSSDPSPAAAPLRSFIDVNECLSQLRDKVETVLSDSWPRISAIVSSVEFSFLPEPKTREEFLCCRRPLTLDVTSSYPYLSLTGDNLRVRPSPIPYAAHPDRFTEFPQVLCREGLSERCYWEVTGHARMLSAAVAYKDISRTSGDSRFGYNDKSWSLERTENGYTYYHNNVETNVPGPYSRRIGVYLDYKAGILCFYHVSDQMGLLLKIQTTFIQPLYPGLGLNYEWYDVGVFAQLLD</sequence>
<dbReference type="Pfam" id="PF15227">
    <property type="entry name" value="zf-C3HC4_4"/>
    <property type="match status" value="1"/>
</dbReference>
<dbReference type="AlphaFoldDB" id="A0A3Q3XHC0"/>
<evidence type="ECO:0000256" key="1">
    <source>
        <dbReference type="ARBA" id="ARBA00022588"/>
    </source>
</evidence>
<dbReference type="InterPro" id="IPR001841">
    <property type="entry name" value="Znf_RING"/>
</dbReference>
<keyword evidence="2" id="KW-0479">Metal-binding</keyword>
<organism evidence="10 11">
    <name type="scientific">Mola mola</name>
    <name type="common">Ocean sunfish</name>
    <name type="synonym">Tetraodon mola</name>
    <dbReference type="NCBI Taxonomy" id="94237"/>
    <lineage>
        <taxon>Eukaryota</taxon>
        <taxon>Metazoa</taxon>
        <taxon>Chordata</taxon>
        <taxon>Craniata</taxon>
        <taxon>Vertebrata</taxon>
        <taxon>Euteleostomi</taxon>
        <taxon>Actinopterygii</taxon>
        <taxon>Neopterygii</taxon>
        <taxon>Teleostei</taxon>
        <taxon>Neoteleostei</taxon>
        <taxon>Acanthomorphata</taxon>
        <taxon>Eupercaria</taxon>
        <taxon>Tetraodontiformes</taxon>
        <taxon>Molidae</taxon>
        <taxon>Mola</taxon>
    </lineage>
</organism>
<dbReference type="PROSITE" id="PS00518">
    <property type="entry name" value="ZF_RING_1"/>
    <property type="match status" value="1"/>
</dbReference>
<keyword evidence="3 6" id="KW-0863">Zinc-finger</keyword>
<dbReference type="Pfam" id="PF25600">
    <property type="entry name" value="TRIM_CC"/>
    <property type="match status" value="1"/>
</dbReference>
<dbReference type="InterPro" id="IPR006574">
    <property type="entry name" value="PRY"/>
</dbReference>
<evidence type="ECO:0000256" key="2">
    <source>
        <dbReference type="ARBA" id="ARBA00022723"/>
    </source>
</evidence>
<dbReference type="Ensembl" id="ENSMMOT00000028870.1">
    <property type="protein sequence ID" value="ENSMMOP00000028390.1"/>
    <property type="gene ID" value="ENSMMOG00000020812.1"/>
</dbReference>
<dbReference type="PROSITE" id="PS50119">
    <property type="entry name" value="ZF_BBOX"/>
    <property type="match status" value="1"/>
</dbReference>
<keyword evidence="1" id="KW-0399">Innate immunity</keyword>
<dbReference type="GO" id="GO:0008270">
    <property type="term" value="F:zinc ion binding"/>
    <property type="evidence" value="ECO:0007669"/>
    <property type="project" value="UniProtKB-KW"/>
</dbReference>
<reference evidence="10" key="2">
    <citation type="submission" date="2025-09" db="UniProtKB">
        <authorList>
            <consortium name="Ensembl"/>
        </authorList>
    </citation>
    <scope>IDENTIFICATION</scope>
</reference>
<dbReference type="InterPro" id="IPR051051">
    <property type="entry name" value="E3_ubiq-ligase_TRIM/RNF"/>
</dbReference>